<name>A0ACB9S9I4_9MYRT</name>
<dbReference type="Proteomes" id="UP001057402">
    <property type="component" value="Chromosome 2"/>
</dbReference>
<proteinExistence type="predicted"/>
<comment type="caution">
    <text evidence="1">The sequence shown here is derived from an EMBL/GenBank/DDBJ whole genome shotgun (WGS) entry which is preliminary data.</text>
</comment>
<organism evidence="1 2">
    <name type="scientific">Melastoma candidum</name>
    <dbReference type="NCBI Taxonomy" id="119954"/>
    <lineage>
        <taxon>Eukaryota</taxon>
        <taxon>Viridiplantae</taxon>
        <taxon>Streptophyta</taxon>
        <taxon>Embryophyta</taxon>
        <taxon>Tracheophyta</taxon>
        <taxon>Spermatophyta</taxon>
        <taxon>Magnoliopsida</taxon>
        <taxon>eudicotyledons</taxon>
        <taxon>Gunneridae</taxon>
        <taxon>Pentapetalae</taxon>
        <taxon>rosids</taxon>
        <taxon>malvids</taxon>
        <taxon>Myrtales</taxon>
        <taxon>Melastomataceae</taxon>
        <taxon>Melastomatoideae</taxon>
        <taxon>Melastomateae</taxon>
        <taxon>Melastoma</taxon>
    </lineage>
</organism>
<sequence length="727" mass="81574">MKSGEGLDIEVGTRELQSTSRPTGPPEETAGHTFISEGFDLKRVPTQQRALLLSCVAAAILDPLFFYIPSVNGGSICLESDRNLGIIVIILRSLVDVNSVLWYFHWRTRRGTGATASQREAVDTRSRDTASAEQTQSSPGKTVLPSPKTAVVMLSILPLPQATAIAIVIMRGNPRLQQAVMLIMFSVFIQFILRATVLVPLCNKTMEYSPLLSKFRLWVGAGFNLLFFVLASHFVGAFWYLRSVGRTLDCWRSVCRTHGGCNPDSLYCGVGNKNYLNDYCFPGKTSNTPAFDFGIYLSAIESNIVAPTRFTLKFSYCFWWGLRNLSSLGQNLDSSAYELELWFSIWISIIGLILVSLFIGNMQAYFQFGTQVQLEKMDKKEKKRRYLLKWETFKWLPPDLQGDITACEEDNWVETNEVDLQTALNCLPQEIGGRIIPALCTEMQSRVKIFHALKGGPTTLERLVKPKIYQKGSVLFGKDDPVGEMVIVLKGTLNVMLDQVLELGAWDIVGEELLGEIIISSRMSPPPSSRTHPPSRAEVKANEKVDAFVISANDLQLLMKDVELKKVMGNISPYLNGQIRLHFCLPILSKLPALEKVHGKALEALCERAVPVSFSPHSVLVQDDSDINKMFSIVCGCLRSCDKKVRSRPKECSDKFLGEELLQQALNTDSPDNLKPPVSTILIQAVTKVEALRLKASDVRWVRQAFRKRFYEEEWAVNVVKKWFHSR</sequence>
<evidence type="ECO:0000313" key="1">
    <source>
        <dbReference type="EMBL" id="KAI4384832.1"/>
    </source>
</evidence>
<evidence type="ECO:0000313" key="2">
    <source>
        <dbReference type="Proteomes" id="UP001057402"/>
    </source>
</evidence>
<keyword evidence="2" id="KW-1185">Reference proteome</keyword>
<dbReference type="EMBL" id="CM042881">
    <property type="protein sequence ID" value="KAI4384832.1"/>
    <property type="molecule type" value="Genomic_DNA"/>
</dbReference>
<protein>
    <submittedName>
        <fullName evidence="1">Uncharacterized protein</fullName>
    </submittedName>
</protein>
<accession>A0ACB9S9I4</accession>
<reference evidence="2" key="1">
    <citation type="journal article" date="2023" name="Front. Plant Sci.">
        <title>Chromosomal-level genome assembly of Melastoma candidum provides insights into trichome evolution.</title>
        <authorList>
            <person name="Zhong Y."/>
            <person name="Wu W."/>
            <person name="Sun C."/>
            <person name="Zou P."/>
            <person name="Liu Y."/>
            <person name="Dai S."/>
            <person name="Zhou R."/>
        </authorList>
    </citation>
    <scope>NUCLEOTIDE SEQUENCE [LARGE SCALE GENOMIC DNA]</scope>
</reference>
<gene>
    <name evidence="1" type="ORF">MLD38_002934</name>
</gene>